<dbReference type="PATRIC" id="fig|558151.6.peg.3259"/>
<protein>
    <recommendedName>
        <fullName evidence="3">Sporadically distributed protein, TIGR04141 family</fullName>
    </recommendedName>
</protein>
<reference evidence="1 2" key="1">
    <citation type="journal article" date="2013" name="Int. J. Syst. Evol. Microbiol.">
        <title>Chryseobacterium angstadtii sp. nov., isolated from a newt tank.</title>
        <authorList>
            <person name="Kirk K.E."/>
            <person name="Hoffman J.A."/>
            <person name="Smith K.A."/>
            <person name="Strahan B.L."/>
            <person name="Failor K.C."/>
            <person name="Krebs J.E."/>
            <person name="Gale A.N."/>
            <person name="Do T.D."/>
            <person name="Sontag T.C."/>
            <person name="Batties A.M."/>
            <person name="Mistiszyn K."/>
            <person name="Newman J.D."/>
        </authorList>
    </citation>
    <scope>NUCLEOTIDE SEQUENCE [LARGE SCALE GENOMIC DNA]</scope>
    <source>
        <strain evidence="1 2">KM</strain>
    </source>
</reference>
<dbReference type="EMBL" id="LFND01000005">
    <property type="protein sequence ID" value="KMQ61411.1"/>
    <property type="molecule type" value="Genomic_DNA"/>
</dbReference>
<dbReference type="Proteomes" id="UP000036261">
    <property type="component" value="Unassembled WGS sequence"/>
</dbReference>
<gene>
    <name evidence="1" type="ORF">ACM46_15415</name>
</gene>
<dbReference type="RefSeq" id="WP_048507578.1">
    <property type="nucleotide sequence ID" value="NZ_LFND01000005.1"/>
</dbReference>
<keyword evidence="2" id="KW-1185">Reference proteome</keyword>
<dbReference type="Pfam" id="PF19614">
    <property type="entry name" value="DUF6119"/>
    <property type="match status" value="1"/>
</dbReference>
<name>A0A0J7I6H7_9FLAO</name>
<dbReference type="AlphaFoldDB" id="A0A0J7I6H7"/>
<dbReference type="STRING" id="558151.ACM46_15415"/>
<organism evidence="1 2">
    <name type="scientific">Chryseobacterium angstadtii</name>
    <dbReference type="NCBI Taxonomy" id="558151"/>
    <lineage>
        <taxon>Bacteria</taxon>
        <taxon>Pseudomonadati</taxon>
        <taxon>Bacteroidota</taxon>
        <taxon>Flavobacteriia</taxon>
        <taxon>Flavobacteriales</taxon>
        <taxon>Weeksellaceae</taxon>
        <taxon>Chryseobacterium group</taxon>
        <taxon>Chryseobacterium</taxon>
    </lineage>
</organism>
<comment type="caution">
    <text evidence="1">The sequence shown here is derived from an EMBL/GenBank/DDBJ whole genome shotgun (WGS) entry which is preliminary data.</text>
</comment>
<proteinExistence type="predicted"/>
<dbReference type="InterPro" id="IPR026487">
    <property type="entry name" value="CHP04141"/>
</dbReference>
<evidence type="ECO:0000313" key="1">
    <source>
        <dbReference type="EMBL" id="KMQ61411.1"/>
    </source>
</evidence>
<dbReference type="NCBIfam" id="TIGR04141">
    <property type="entry name" value="TIGR04141 family sporadically distributed protein"/>
    <property type="match status" value="1"/>
</dbReference>
<evidence type="ECO:0000313" key="2">
    <source>
        <dbReference type="Proteomes" id="UP000036261"/>
    </source>
</evidence>
<sequence length="596" mass="70347">MSEKIQNNIYLLRDKIMVHTKTGGAQIKLIDFRYLKLFLKNKGYDEQKIKQNLDKTYEVKLFYKRAENKIKWKDFIRSISLEEEKILELEKSVSESYILFLKNNKTGKIYSSTGGYAHLTVQEIATTDFGIQILSRIIKLDDKALRATKERNLTGGVQGEVKIFRKDYNLYENEDYSKIYNELDALIDKKTLVEKFGFKHTDVKTNSICVVKNSFLLKKSISFKELLNIIEKCEKLFEDESNTIEINSIEKITRTDKVLLDTLFDEILRNVYSNYLNRNNFFSVEISNKEFERYFYASYSLLYFKLGKVSIEKETDGIIREIQSVFEILDEKLEEPLEYNEFKKVMLSSYIETFDENGNTLTLDKLIDHFCTEITYEGSSYFFIEKDWYIVKKSFVENVNNQVKIFLSENKYQSLQLNKWSSGNENDFNASHLGYKNTYVFDKITPLNIEACDLMKIDEINNVVYFYHVKKGFDNSMRDLCNQVLISAKKIEEDSRLGYAYLRKLYKKSSNYKGKDDYYQKVKKQFSTTNEEQFINLFKNKKIVFVLSVLDTAKKKRSLYSNIEKFDSNIAKFTLIDLSRQMRAIGVDFQVLQLER</sequence>
<accession>A0A0J7I6H7</accession>
<evidence type="ECO:0008006" key="3">
    <source>
        <dbReference type="Google" id="ProtNLM"/>
    </source>
</evidence>
<dbReference type="OrthoDB" id="740138at2"/>